<sequence>MTAADQQRMGERVSYIQSVDRPGKGDVYDESKTPGGMEDGALVDGRALPFITREAMGLFSQYFRSRSIHQSKFSLKRCLKRLDALVVTPVSGLGGFMYFDEYRSMMSVEKNIFTAGGVIMISGIVHLLQESSSGSSGDDWSSGKH</sequence>
<dbReference type="Proteomes" id="UP000286510">
    <property type="component" value="Unassembled WGS sequence"/>
</dbReference>
<evidence type="ECO:0000313" key="6">
    <source>
        <dbReference type="Proteomes" id="UP000266196"/>
    </source>
</evidence>
<dbReference type="EMBL" id="QUTF01008448">
    <property type="protein sequence ID" value="RHZ38627.1"/>
    <property type="molecule type" value="Genomic_DNA"/>
</dbReference>
<gene>
    <name evidence="4" type="ORF">DYB26_012820</name>
    <name evidence="3" type="ORF">DYB31_012421</name>
    <name evidence="2" type="ORF">DYB38_012798</name>
</gene>
<keyword evidence="1" id="KW-0812">Transmembrane</keyword>
<evidence type="ECO:0000313" key="3">
    <source>
        <dbReference type="EMBL" id="RHY79796.1"/>
    </source>
</evidence>
<protein>
    <submittedName>
        <fullName evidence="2">Uncharacterized protein</fullName>
    </submittedName>
</protein>
<evidence type="ECO:0000313" key="7">
    <source>
        <dbReference type="Proteomes" id="UP000286510"/>
    </source>
</evidence>
<name>A0A397DXD0_APHAT</name>
<evidence type="ECO:0000313" key="4">
    <source>
        <dbReference type="EMBL" id="RHZ38627.1"/>
    </source>
</evidence>
<proteinExistence type="predicted"/>
<dbReference type="AlphaFoldDB" id="A0A397DXD0"/>
<keyword evidence="1" id="KW-1133">Transmembrane helix</keyword>
<dbReference type="EMBL" id="QUTC01002871">
    <property type="protein sequence ID" value="RHY72574.1"/>
    <property type="molecule type" value="Genomic_DNA"/>
</dbReference>
<dbReference type="Proteomes" id="UP000266196">
    <property type="component" value="Unassembled WGS sequence"/>
</dbReference>
<dbReference type="EMBL" id="QUTE01023721">
    <property type="protein sequence ID" value="RHY79796.1"/>
    <property type="molecule type" value="Genomic_DNA"/>
</dbReference>
<evidence type="ECO:0000256" key="1">
    <source>
        <dbReference type="SAM" id="Phobius"/>
    </source>
</evidence>
<comment type="caution">
    <text evidence="2">The sequence shown here is derived from an EMBL/GenBank/DDBJ whole genome shotgun (WGS) entry which is preliminary data.</text>
</comment>
<accession>A0A397DXD0</accession>
<keyword evidence="1" id="KW-0472">Membrane</keyword>
<evidence type="ECO:0000313" key="2">
    <source>
        <dbReference type="EMBL" id="RHY72574.1"/>
    </source>
</evidence>
<organism evidence="2 5">
    <name type="scientific">Aphanomyces astaci</name>
    <name type="common">Crayfish plague agent</name>
    <dbReference type="NCBI Taxonomy" id="112090"/>
    <lineage>
        <taxon>Eukaryota</taxon>
        <taxon>Sar</taxon>
        <taxon>Stramenopiles</taxon>
        <taxon>Oomycota</taxon>
        <taxon>Saprolegniomycetes</taxon>
        <taxon>Saprolegniales</taxon>
        <taxon>Verrucalvaceae</taxon>
        <taxon>Aphanomyces</taxon>
    </lineage>
</organism>
<evidence type="ECO:0000313" key="5">
    <source>
        <dbReference type="Proteomes" id="UP000265716"/>
    </source>
</evidence>
<reference evidence="5 6" key="1">
    <citation type="submission" date="2018-08" db="EMBL/GenBank/DDBJ databases">
        <title>Aphanomyces genome sequencing and annotation.</title>
        <authorList>
            <person name="Minardi D."/>
            <person name="Oidtmann B."/>
            <person name="Van Der Giezen M."/>
            <person name="Studholme D.J."/>
        </authorList>
    </citation>
    <scope>NUCLEOTIDE SEQUENCE [LARGE SCALE GENOMIC DNA]</scope>
    <source>
        <strain evidence="3 6">197901</strain>
        <strain evidence="4 7">FDL457</strain>
        <strain evidence="2 5">SA</strain>
    </source>
</reference>
<feature type="transmembrane region" description="Helical" evidence="1">
    <location>
        <begin position="111"/>
        <end position="128"/>
    </location>
</feature>
<dbReference type="Proteomes" id="UP000265716">
    <property type="component" value="Unassembled WGS sequence"/>
</dbReference>